<evidence type="ECO:0000313" key="4">
    <source>
        <dbReference type="Proteomes" id="UP000315868"/>
    </source>
</evidence>
<comment type="caution">
    <text evidence="3">The sequence shown here is derived from an EMBL/GenBank/DDBJ whole genome shotgun (WGS) entry which is preliminary data.</text>
</comment>
<name>A0A552KMT4_9CHRO</name>
<dbReference type="InterPro" id="IPR029464">
    <property type="entry name" value="HSDR_N"/>
</dbReference>
<reference evidence="3 4" key="1">
    <citation type="submission" date="2019-01" db="EMBL/GenBank/DDBJ databases">
        <title>Coherence of Microcystis species and biogeography revealed through population genomics.</title>
        <authorList>
            <person name="Perez-Carrascal O.M."/>
            <person name="Terrat Y."/>
            <person name="Giani A."/>
            <person name="Fortin N."/>
            <person name="Tromas N."/>
            <person name="Shapiro B.J."/>
        </authorList>
    </citation>
    <scope>NUCLEOTIDE SEQUENCE [LARGE SCALE GENOMIC DNA]</scope>
    <source>
        <strain evidence="3">Mf_QC_C_20070823_S10D</strain>
    </source>
</reference>
<dbReference type="PIRSF" id="PIRSF035009">
    <property type="entry name" value="UCP035009_HSDR_N"/>
    <property type="match status" value="1"/>
</dbReference>
<sequence length="383" mass="43936">MEIDKLKAIAQKVETSRSQIQNEQATKTAFIMPFLQAWGYDVFNPMEVHPEYSADLTGLKGEKVDYAICLDNQPIILMECKSCHQNLEHPKHSSQLHRYFNATGANFGVLTNGIIYRFYTDIVKDNIMDDKPFFEFNILDFDDSSVNELKRFSKSSFNSDELEEVARNLLHTKEVKKVIAQQLNDPSPEFVKFFVSHVYSGVRTASVVEKFKEIIKRSLKEYINDIIKEKFEEVLGKEPEPNPPDTPALEDTPPEETGEDKINTTPEELEGFYIIKSILREEINTARIQFKDTRSYFGINLDGKVTKTVCRLRFNEKTGKKSISIPDNVETGKEATTNIDSLDEIYGVAEFLKSRIRYLTQDIYKSKSEKTESIVISDKSDTV</sequence>
<dbReference type="AlphaFoldDB" id="A0A552KMT4"/>
<dbReference type="InterPro" id="IPR017035">
    <property type="entry name" value="UCP035009_HsdR_All3000-type"/>
</dbReference>
<protein>
    <submittedName>
        <fullName evidence="3">Restriction endonuclease</fullName>
    </submittedName>
</protein>
<dbReference type="EMBL" id="SFAM01000148">
    <property type="protein sequence ID" value="TRV09175.1"/>
    <property type="molecule type" value="Genomic_DNA"/>
</dbReference>
<feature type="domain" description="Type I restriction enzyme R protein N-terminal" evidence="2">
    <location>
        <begin position="46"/>
        <end position="119"/>
    </location>
</feature>
<accession>A0A552KMT4</accession>
<evidence type="ECO:0000313" key="3">
    <source>
        <dbReference type="EMBL" id="TRV09175.1"/>
    </source>
</evidence>
<dbReference type="GO" id="GO:0004519">
    <property type="term" value="F:endonuclease activity"/>
    <property type="evidence" value="ECO:0007669"/>
    <property type="project" value="UniProtKB-KW"/>
</dbReference>
<proteinExistence type="predicted"/>
<keyword evidence="3" id="KW-0255">Endonuclease</keyword>
<gene>
    <name evidence="3" type="ORF">EWV45_16335</name>
</gene>
<organism evidence="3 4">
    <name type="scientific">Microcystis flos-aquae Mf_QC_C_20070823_S10D</name>
    <dbReference type="NCBI Taxonomy" id="2486236"/>
    <lineage>
        <taxon>Bacteria</taxon>
        <taxon>Bacillati</taxon>
        <taxon>Cyanobacteriota</taxon>
        <taxon>Cyanophyceae</taxon>
        <taxon>Oscillatoriophycideae</taxon>
        <taxon>Chroococcales</taxon>
        <taxon>Microcystaceae</taxon>
        <taxon>Microcystis</taxon>
    </lineage>
</organism>
<keyword evidence="3" id="KW-0540">Nuclease</keyword>
<feature type="region of interest" description="Disordered" evidence="1">
    <location>
        <begin position="234"/>
        <end position="263"/>
    </location>
</feature>
<evidence type="ECO:0000256" key="1">
    <source>
        <dbReference type="SAM" id="MobiDB-lite"/>
    </source>
</evidence>
<dbReference type="Pfam" id="PF13588">
    <property type="entry name" value="HSDR_N_2"/>
    <property type="match status" value="1"/>
</dbReference>
<evidence type="ECO:0000259" key="2">
    <source>
        <dbReference type="Pfam" id="PF13588"/>
    </source>
</evidence>
<dbReference type="Proteomes" id="UP000315868">
    <property type="component" value="Unassembled WGS sequence"/>
</dbReference>
<keyword evidence="3" id="KW-0378">Hydrolase</keyword>